<accession>A0A1T3NKC0</accession>
<gene>
    <name evidence="1" type="ORF">B4N89_42550</name>
</gene>
<dbReference type="Pfam" id="PF13374">
    <property type="entry name" value="TPR_10"/>
    <property type="match status" value="2"/>
</dbReference>
<keyword evidence="2" id="KW-1185">Reference proteome</keyword>
<evidence type="ECO:0000313" key="2">
    <source>
        <dbReference type="Proteomes" id="UP000190037"/>
    </source>
</evidence>
<dbReference type="EMBL" id="MWQN01000004">
    <property type="protein sequence ID" value="OPC77224.1"/>
    <property type="molecule type" value="Genomic_DNA"/>
</dbReference>
<evidence type="ECO:0008006" key="3">
    <source>
        <dbReference type="Google" id="ProtNLM"/>
    </source>
</evidence>
<organism evidence="1 2">
    <name type="scientific">Embleya scabrispora</name>
    <dbReference type="NCBI Taxonomy" id="159449"/>
    <lineage>
        <taxon>Bacteria</taxon>
        <taxon>Bacillati</taxon>
        <taxon>Actinomycetota</taxon>
        <taxon>Actinomycetes</taxon>
        <taxon>Kitasatosporales</taxon>
        <taxon>Streptomycetaceae</taxon>
        <taxon>Embleya</taxon>
    </lineage>
</organism>
<protein>
    <recommendedName>
        <fullName evidence="3">Tetratricopeptide repeat protein</fullName>
    </recommendedName>
</protein>
<dbReference type="Pfam" id="PF13424">
    <property type="entry name" value="TPR_12"/>
    <property type="match status" value="1"/>
</dbReference>
<dbReference type="InterPro" id="IPR027417">
    <property type="entry name" value="P-loop_NTPase"/>
</dbReference>
<dbReference type="RefSeq" id="WP_078981983.1">
    <property type="nucleotide sequence ID" value="NZ_MWQN01000004.1"/>
</dbReference>
<dbReference type="InterPro" id="IPR053137">
    <property type="entry name" value="NLR-like"/>
</dbReference>
<dbReference type="SUPFAM" id="SSF52540">
    <property type="entry name" value="P-loop containing nucleoside triphosphate hydrolases"/>
    <property type="match status" value="1"/>
</dbReference>
<evidence type="ECO:0000313" key="1">
    <source>
        <dbReference type="EMBL" id="OPC77224.1"/>
    </source>
</evidence>
<reference evidence="1 2" key="1">
    <citation type="submission" date="2017-03" db="EMBL/GenBank/DDBJ databases">
        <title>Draft genome sequence of Streptomyces scabrisporus NF3, endophyte isolated from Amphipterygium adstringens.</title>
        <authorList>
            <person name="Vazquez M."/>
            <person name="Ceapa C.D."/>
            <person name="Rodriguez Luna D."/>
            <person name="Sanchez Esquivel S."/>
        </authorList>
    </citation>
    <scope>NUCLEOTIDE SEQUENCE [LARGE SCALE GENOMIC DNA]</scope>
    <source>
        <strain evidence="1 2">NF3</strain>
    </source>
</reference>
<dbReference type="OrthoDB" id="127785at2"/>
<dbReference type="STRING" id="159449.B4N89_42550"/>
<name>A0A1T3NKC0_9ACTN</name>
<sequence>MTRDDEHSVAEFLRERLNSIGDIVEEHITDEGLEARLRRLKDRAGKRDPGGPAGFHGRHALVEDLLAWTRGFRQRPTVLTGPGGAGKTSVAEALAERVRARGDRAWWISAVDPVTMSRDLTVVARRLGGAPHDLRAIARGAADAADRFWRLLDDATPGWLVVFDEADDPRALAVGNSPAGIQDASGWVRSSSHGAALVTTRESDPRMWRAARLVTVGGLEESDAARILRELAPAAGDEEQARALARRLEGHPLRLHLAGRHLRSQAARGGTFAAYAQTLGGAADPHPDGRPAAVSTGVPTARVLELSLSGLAQRGIPQARPVLHLAGCYASTTIPAGLLDTDLLDGLFAAQGDAAPGSRRLDEALRGLREVGLIRGGSEGDIAVHPVIAAAGRGGLDGPDPYSERIRHTAIALLAADVDRLPYDRPAAWPEHLRLGPHLLSLLETTAGRVDRAHLVRLMETTARMAKAFNRSGAGRPGSVLCERALAHGATLGDAHPAVLRVRHQLAWAIADRGDLAEAEVLYRDVLRIRLREFGAEHPDVFDSRHELAWIAGCREAWAEAEEGYRLVLRDGVRVLDRDDPRVLTTRHELAWAIANQDDRLGEAREAFGAVLADRLRVLGPEHPQTMATRHELAWIVARQGEWEAAEARYRELLDLRVRILGEDDPGTMLTRHELAWIAARRGRAAEAEAGYEDVLDRRRRVLGEDHPQTRATREALDELRHGRIVDARHLA</sequence>
<dbReference type="Gene3D" id="1.25.40.10">
    <property type="entry name" value="Tetratricopeptide repeat domain"/>
    <property type="match status" value="2"/>
</dbReference>
<dbReference type="Gene3D" id="3.40.50.300">
    <property type="entry name" value="P-loop containing nucleotide triphosphate hydrolases"/>
    <property type="match status" value="1"/>
</dbReference>
<dbReference type="Proteomes" id="UP000190037">
    <property type="component" value="Unassembled WGS sequence"/>
</dbReference>
<dbReference type="PANTHER" id="PTHR46082">
    <property type="entry name" value="ATP/GTP-BINDING PROTEIN-RELATED"/>
    <property type="match status" value="1"/>
</dbReference>
<dbReference type="PANTHER" id="PTHR46082:SF6">
    <property type="entry name" value="AAA+ ATPASE DOMAIN-CONTAINING PROTEIN-RELATED"/>
    <property type="match status" value="1"/>
</dbReference>
<dbReference type="AlphaFoldDB" id="A0A1T3NKC0"/>
<dbReference type="PROSITE" id="PS50890">
    <property type="entry name" value="PUA"/>
    <property type="match status" value="1"/>
</dbReference>
<dbReference type="SUPFAM" id="SSF48452">
    <property type="entry name" value="TPR-like"/>
    <property type="match status" value="2"/>
</dbReference>
<comment type="caution">
    <text evidence="1">The sequence shown here is derived from an EMBL/GenBank/DDBJ whole genome shotgun (WGS) entry which is preliminary data.</text>
</comment>
<proteinExistence type="predicted"/>
<dbReference type="InterPro" id="IPR011990">
    <property type="entry name" value="TPR-like_helical_dom_sf"/>
</dbReference>